<name>A0A110B2J4_9SPHI</name>
<evidence type="ECO:0000256" key="3">
    <source>
        <dbReference type="ARBA" id="ARBA00022603"/>
    </source>
</evidence>
<feature type="binding site" evidence="6">
    <location>
        <position position="129"/>
    </location>
    <ligand>
        <name>S-adenosyl-L-methionine</name>
        <dbReference type="ChEBI" id="CHEBI:59789"/>
    </ligand>
</feature>
<evidence type="ECO:0000256" key="2">
    <source>
        <dbReference type="ARBA" id="ARBA00022490"/>
    </source>
</evidence>
<dbReference type="Proteomes" id="UP000218263">
    <property type="component" value="Chromosome"/>
</dbReference>
<proteinExistence type="inferred from homology"/>
<keyword evidence="8" id="KW-1185">Reference proteome</keyword>
<sequence length="278" mass="31765">MNYYELLFTTIPAEEYQQDLLINALGEIGFDTFEEVDFGFKAYIPTDDFDQEKLDKQLAMYKDMFSFSYEITLIPEKNWNEVWESNFEPITIGDKIFVRATFHQPRPEFPYEIVIDPKMAFGTGHHQTTSMMLEWILETDFAGKKVLDMGCGTGILAIMAAKLGAGKITAIDYDPVCYDSTVENTKFNGLNNIIALCGSKEVIPDEQFDIVLANINRNILLDQMERYAEVLKEGGEIYFSGFYETPDLDIIKAEAGKHGLKYINHKTNKDWVAAKFVN</sequence>
<accession>A0A110B2J4</accession>
<dbReference type="OrthoDB" id="9785995at2"/>
<reference evidence="7 8" key="1">
    <citation type="submission" date="2015-12" db="EMBL/GenBank/DDBJ databases">
        <title>Genome sequence of Mucilaginibacter gotjawali.</title>
        <authorList>
            <person name="Lee J.S."/>
            <person name="Lee K.C."/>
            <person name="Kim K.K."/>
            <person name="Lee B.W."/>
        </authorList>
    </citation>
    <scope>NUCLEOTIDE SEQUENCE [LARGE SCALE GENOMIC DNA]</scope>
    <source>
        <strain evidence="7 8">SA3-7</strain>
    </source>
</reference>
<dbReference type="InterPro" id="IPR029063">
    <property type="entry name" value="SAM-dependent_MTases_sf"/>
</dbReference>
<evidence type="ECO:0000313" key="8">
    <source>
        <dbReference type="Proteomes" id="UP000218263"/>
    </source>
</evidence>
<dbReference type="Gene3D" id="3.40.50.150">
    <property type="entry name" value="Vaccinia Virus protein VP39"/>
    <property type="match status" value="1"/>
</dbReference>
<dbReference type="NCBIfam" id="NF001785">
    <property type="entry name" value="PRK00517.2-2"/>
    <property type="match status" value="1"/>
</dbReference>
<dbReference type="AlphaFoldDB" id="A0A110B2J4"/>
<dbReference type="HAMAP" id="MF_00735">
    <property type="entry name" value="Methyltr_PrmA"/>
    <property type="match status" value="1"/>
</dbReference>
<keyword evidence="7" id="KW-0687">Ribonucleoprotein</keyword>
<feature type="binding site" evidence="6">
    <location>
        <position position="172"/>
    </location>
    <ligand>
        <name>S-adenosyl-L-methionine</name>
        <dbReference type="ChEBI" id="CHEBI:59789"/>
    </ligand>
</feature>
<evidence type="ECO:0000313" key="7">
    <source>
        <dbReference type="EMBL" id="BAU53935.1"/>
    </source>
</evidence>
<keyword evidence="3 6" id="KW-0489">Methyltransferase</keyword>
<dbReference type="CDD" id="cd02440">
    <property type="entry name" value="AdoMet_MTases"/>
    <property type="match status" value="1"/>
</dbReference>
<comment type="subcellular location">
    <subcellularLocation>
        <location evidence="6">Cytoplasm</location>
    </subcellularLocation>
</comment>
<dbReference type="GO" id="GO:0005840">
    <property type="term" value="C:ribosome"/>
    <property type="evidence" value="ECO:0007669"/>
    <property type="project" value="UniProtKB-KW"/>
</dbReference>
<evidence type="ECO:0000256" key="4">
    <source>
        <dbReference type="ARBA" id="ARBA00022679"/>
    </source>
</evidence>
<dbReference type="PANTHER" id="PTHR43648">
    <property type="entry name" value="ELECTRON TRANSFER FLAVOPROTEIN BETA SUBUNIT LYSINE METHYLTRANSFERASE"/>
    <property type="match status" value="1"/>
</dbReference>
<dbReference type="KEGG" id="mgot:MgSA37_02106"/>
<keyword evidence="7" id="KW-0689">Ribosomal protein</keyword>
<dbReference type="GO" id="GO:0005737">
    <property type="term" value="C:cytoplasm"/>
    <property type="evidence" value="ECO:0007669"/>
    <property type="project" value="UniProtKB-SubCell"/>
</dbReference>
<dbReference type="Pfam" id="PF06325">
    <property type="entry name" value="PrmA"/>
    <property type="match status" value="1"/>
</dbReference>
<dbReference type="InterPro" id="IPR004498">
    <property type="entry name" value="Ribosomal_PrmA_MeTrfase"/>
</dbReference>
<dbReference type="RefSeq" id="WP_096351690.1">
    <property type="nucleotide sequence ID" value="NZ_AP017313.1"/>
</dbReference>
<feature type="binding site" evidence="6">
    <location>
        <position position="150"/>
    </location>
    <ligand>
        <name>S-adenosyl-L-methionine</name>
        <dbReference type="ChEBI" id="CHEBI:59789"/>
    </ligand>
</feature>
<dbReference type="SUPFAM" id="SSF53335">
    <property type="entry name" value="S-adenosyl-L-methionine-dependent methyltransferases"/>
    <property type="match status" value="1"/>
</dbReference>
<dbReference type="EC" id="2.1.1.-" evidence="6"/>
<keyword evidence="4 6" id="KW-0808">Transferase</keyword>
<evidence type="ECO:0000256" key="1">
    <source>
        <dbReference type="ARBA" id="ARBA00009741"/>
    </source>
</evidence>
<dbReference type="PANTHER" id="PTHR43648:SF1">
    <property type="entry name" value="ELECTRON TRANSFER FLAVOPROTEIN BETA SUBUNIT LYSINE METHYLTRANSFERASE"/>
    <property type="match status" value="1"/>
</dbReference>
<dbReference type="GO" id="GO:0008276">
    <property type="term" value="F:protein methyltransferase activity"/>
    <property type="evidence" value="ECO:0007669"/>
    <property type="project" value="UniProtKB-UniRule"/>
</dbReference>
<gene>
    <name evidence="6 7" type="primary">prmA</name>
    <name evidence="7" type="ORF">MgSA37_02106</name>
</gene>
<dbReference type="GO" id="GO:0032259">
    <property type="term" value="P:methylation"/>
    <property type="evidence" value="ECO:0007669"/>
    <property type="project" value="UniProtKB-KW"/>
</dbReference>
<organism evidence="7 8">
    <name type="scientific">Mucilaginibacter gotjawali</name>
    <dbReference type="NCBI Taxonomy" id="1550579"/>
    <lineage>
        <taxon>Bacteria</taxon>
        <taxon>Pseudomonadati</taxon>
        <taxon>Bacteroidota</taxon>
        <taxon>Sphingobacteriia</taxon>
        <taxon>Sphingobacteriales</taxon>
        <taxon>Sphingobacteriaceae</taxon>
        <taxon>Mucilaginibacter</taxon>
    </lineage>
</organism>
<dbReference type="EMBL" id="AP017313">
    <property type="protein sequence ID" value="BAU53935.1"/>
    <property type="molecule type" value="Genomic_DNA"/>
</dbReference>
<protein>
    <recommendedName>
        <fullName evidence="6">Ribosomal protein L11 methyltransferase</fullName>
        <shortName evidence="6">L11 Mtase</shortName>
        <ecNumber evidence="6">2.1.1.-</ecNumber>
    </recommendedName>
</protein>
<comment type="similarity">
    <text evidence="1 6">Belongs to the methyltransferase superfamily. PrmA family.</text>
</comment>
<keyword evidence="5 6" id="KW-0949">S-adenosyl-L-methionine</keyword>
<keyword evidence="2 6" id="KW-0963">Cytoplasm</keyword>
<comment type="function">
    <text evidence="6">Methylates ribosomal protein L11.</text>
</comment>
<comment type="catalytic activity">
    <reaction evidence="6">
        <text>L-lysyl-[protein] + 3 S-adenosyl-L-methionine = N(6),N(6),N(6)-trimethyl-L-lysyl-[protein] + 3 S-adenosyl-L-homocysteine + 3 H(+)</text>
        <dbReference type="Rhea" id="RHEA:54192"/>
        <dbReference type="Rhea" id="RHEA-COMP:9752"/>
        <dbReference type="Rhea" id="RHEA-COMP:13826"/>
        <dbReference type="ChEBI" id="CHEBI:15378"/>
        <dbReference type="ChEBI" id="CHEBI:29969"/>
        <dbReference type="ChEBI" id="CHEBI:57856"/>
        <dbReference type="ChEBI" id="CHEBI:59789"/>
        <dbReference type="ChEBI" id="CHEBI:61961"/>
    </reaction>
</comment>
<feature type="binding site" evidence="6">
    <location>
        <position position="214"/>
    </location>
    <ligand>
        <name>S-adenosyl-L-methionine</name>
        <dbReference type="ChEBI" id="CHEBI:59789"/>
    </ligand>
</feature>
<dbReference type="InterPro" id="IPR050078">
    <property type="entry name" value="Ribosomal_L11_MeTrfase_PrmA"/>
</dbReference>
<evidence type="ECO:0000256" key="6">
    <source>
        <dbReference type="HAMAP-Rule" id="MF_00735"/>
    </source>
</evidence>
<dbReference type="PIRSF" id="PIRSF000401">
    <property type="entry name" value="RPL11_MTase"/>
    <property type="match status" value="1"/>
</dbReference>
<evidence type="ECO:0000256" key="5">
    <source>
        <dbReference type="ARBA" id="ARBA00022691"/>
    </source>
</evidence>